<sequence length="188" mass="21859">MLKRLHLLGMLVLFLVLNCCQREKTEPVVYRVPADVEKYVQRFLEEASLRNRPMEITNLIMEFAEIDSTIIQEDAQVCAACRQTKDHPERQKTITINTKINCWQFLTDQAREALVFHELGHCVLQRRGHKDSLLPNGDYASLMNSKVSNMYESCVYDIGGGPCNKLFKRQYYLDELFNENTPVPDWAK</sequence>
<dbReference type="EMBL" id="CP048222">
    <property type="protein sequence ID" value="QHT69915.1"/>
    <property type="molecule type" value="Genomic_DNA"/>
</dbReference>
<keyword evidence="2" id="KW-1185">Reference proteome</keyword>
<name>A0A6C0GPD3_9BACT</name>
<evidence type="ECO:0000313" key="2">
    <source>
        <dbReference type="Proteomes" id="UP000480178"/>
    </source>
</evidence>
<dbReference type="KEGG" id="rhoz:GXP67_26355"/>
<organism evidence="1 2">
    <name type="scientific">Rhodocytophaga rosea</name>
    <dbReference type="NCBI Taxonomy" id="2704465"/>
    <lineage>
        <taxon>Bacteria</taxon>
        <taxon>Pseudomonadati</taxon>
        <taxon>Bacteroidota</taxon>
        <taxon>Cytophagia</taxon>
        <taxon>Cytophagales</taxon>
        <taxon>Rhodocytophagaceae</taxon>
        <taxon>Rhodocytophaga</taxon>
    </lineage>
</organism>
<gene>
    <name evidence="1" type="ORF">GXP67_26355</name>
</gene>
<evidence type="ECO:0000313" key="1">
    <source>
        <dbReference type="EMBL" id="QHT69915.1"/>
    </source>
</evidence>
<protein>
    <submittedName>
        <fullName evidence="1">Uncharacterized protein</fullName>
    </submittedName>
</protein>
<reference evidence="1 2" key="1">
    <citation type="submission" date="2020-01" db="EMBL/GenBank/DDBJ databases">
        <authorList>
            <person name="Kim M.K."/>
        </authorList>
    </citation>
    <scope>NUCLEOTIDE SEQUENCE [LARGE SCALE GENOMIC DNA]</scope>
    <source>
        <strain evidence="1 2">172606-1</strain>
    </source>
</reference>
<dbReference type="Proteomes" id="UP000480178">
    <property type="component" value="Chromosome"/>
</dbReference>
<accession>A0A6C0GPD3</accession>
<proteinExistence type="predicted"/>
<dbReference type="AlphaFoldDB" id="A0A6C0GPD3"/>
<dbReference type="RefSeq" id="WP_162445898.1">
    <property type="nucleotide sequence ID" value="NZ_CP048222.1"/>
</dbReference>